<evidence type="ECO:0000256" key="8">
    <source>
        <dbReference type="ARBA" id="ARBA00049047"/>
    </source>
</evidence>
<evidence type="ECO:0000256" key="2">
    <source>
        <dbReference type="ARBA" id="ARBA00004733"/>
    </source>
</evidence>
<dbReference type="FunFam" id="3.20.20.70:FF:000037">
    <property type="entry name" value="Tryptophan synthase alpha chain"/>
    <property type="match status" value="1"/>
</dbReference>
<comment type="similarity">
    <text evidence="9 10">Belongs to the TrpA family.</text>
</comment>
<organism evidence="11 12">
    <name type="scientific">OM182 bacterium</name>
    <dbReference type="NCBI Taxonomy" id="2510334"/>
    <lineage>
        <taxon>Bacteria</taxon>
        <taxon>Pseudomonadati</taxon>
        <taxon>Pseudomonadota</taxon>
        <taxon>Gammaproteobacteria</taxon>
        <taxon>OMG group</taxon>
        <taxon>OM182 clade</taxon>
    </lineage>
</organism>
<gene>
    <name evidence="9" type="primary">trpA</name>
    <name evidence="11" type="ORF">EVA68_05260</name>
</gene>
<dbReference type="NCBIfam" id="TIGR00262">
    <property type="entry name" value="trpA"/>
    <property type="match status" value="1"/>
</dbReference>
<keyword evidence="5 9" id="KW-0822">Tryptophan biosynthesis</keyword>
<dbReference type="AlphaFoldDB" id="A0A520S0T5"/>
<dbReference type="InterPro" id="IPR002028">
    <property type="entry name" value="Trp_synthase_suA"/>
</dbReference>
<dbReference type="InterPro" id="IPR011060">
    <property type="entry name" value="RibuloseP-bd_barrel"/>
</dbReference>
<evidence type="ECO:0000256" key="6">
    <source>
        <dbReference type="ARBA" id="ARBA00023141"/>
    </source>
</evidence>
<dbReference type="SUPFAM" id="SSF51366">
    <property type="entry name" value="Ribulose-phoshate binding barrel"/>
    <property type="match status" value="1"/>
</dbReference>
<dbReference type="PANTHER" id="PTHR43406:SF1">
    <property type="entry name" value="TRYPTOPHAN SYNTHASE ALPHA CHAIN, CHLOROPLASTIC"/>
    <property type="match status" value="1"/>
</dbReference>
<evidence type="ECO:0000256" key="1">
    <source>
        <dbReference type="ARBA" id="ARBA00003365"/>
    </source>
</evidence>
<comment type="catalytic activity">
    <reaction evidence="8 9">
        <text>(1S,2R)-1-C-(indol-3-yl)glycerol 3-phosphate + L-serine = D-glyceraldehyde 3-phosphate + L-tryptophan + H2O</text>
        <dbReference type="Rhea" id="RHEA:10532"/>
        <dbReference type="ChEBI" id="CHEBI:15377"/>
        <dbReference type="ChEBI" id="CHEBI:33384"/>
        <dbReference type="ChEBI" id="CHEBI:57912"/>
        <dbReference type="ChEBI" id="CHEBI:58866"/>
        <dbReference type="ChEBI" id="CHEBI:59776"/>
        <dbReference type="EC" id="4.2.1.20"/>
    </reaction>
</comment>
<dbReference type="UniPathway" id="UPA00035">
    <property type="reaction ID" value="UER00044"/>
</dbReference>
<comment type="subunit">
    <text evidence="3 9">Tetramer of two alpha and two beta chains.</text>
</comment>
<proteinExistence type="inferred from homology"/>
<dbReference type="Pfam" id="PF00290">
    <property type="entry name" value="Trp_syntA"/>
    <property type="match status" value="1"/>
</dbReference>
<dbReference type="CDD" id="cd04724">
    <property type="entry name" value="Tryptophan_synthase_alpha"/>
    <property type="match status" value="1"/>
</dbReference>
<evidence type="ECO:0000256" key="7">
    <source>
        <dbReference type="ARBA" id="ARBA00023239"/>
    </source>
</evidence>
<dbReference type="Proteomes" id="UP000316199">
    <property type="component" value="Unassembled WGS sequence"/>
</dbReference>
<feature type="active site" description="Proton acceptor" evidence="9">
    <location>
        <position position="56"/>
    </location>
</feature>
<comment type="caution">
    <text evidence="11">The sequence shown here is derived from an EMBL/GenBank/DDBJ whole genome shotgun (WGS) entry which is preliminary data.</text>
</comment>
<evidence type="ECO:0000256" key="4">
    <source>
        <dbReference type="ARBA" id="ARBA00022605"/>
    </source>
</evidence>
<keyword evidence="7 9" id="KW-0456">Lyase</keyword>
<dbReference type="HAMAP" id="MF_00131">
    <property type="entry name" value="Trp_synth_alpha"/>
    <property type="match status" value="1"/>
</dbReference>
<comment type="function">
    <text evidence="1 9">The alpha subunit is responsible for the aldol cleavage of indoleglycerol phosphate to indole and glyceraldehyde 3-phosphate.</text>
</comment>
<accession>A0A520S0T5</accession>
<protein>
    <recommendedName>
        <fullName evidence="9">Tryptophan synthase alpha chain</fullName>
        <ecNumber evidence="9">4.2.1.20</ecNumber>
    </recommendedName>
</protein>
<evidence type="ECO:0000313" key="11">
    <source>
        <dbReference type="EMBL" id="RZO76073.1"/>
    </source>
</evidence>
<evidence type="ECO:0000313" key="12">
    <source>
        <dbReference type="Proteomes" id="UP000316199"/>
    </source>
</evidence>
<evidence type="ECO:0000256" key="9">
    <source>
        <dbReference type="HAMAP-Rule" id="MF_00131"/>
    </source>
</evidence>
<dbReference type="GO" id="GO:0004834">
    <property type="term" value="F:tryptophan synthase activity"/>
    <property type="evidence" value="ECO:0007669"/>
    <property type="project" value="UniProtKB-UniRule"/>
</dbReference>
<sequence length="264" mass="28367">MSRLSDTLEGERKSLLAYIVAGDPNRVATIELMHDMVSVGVDAIELGIPFSDPEAEGPVIQVAHERALQSNTSLADCLAIVKAFRKTNDQTPVILMGYLNPVETMGYQKFADQAYESGVDGMIIVNLPPEEGSVLKESLNRNSLDLIYLVAPTTTPKRVEMICSESSGFVYYVSLKGTTGAGTLDVKEVESKLKQIRSVSKLPILVGFGIKNGETAAAVGAHSDGVVVGSAIVDVIAKQKPGFANKDVCNLLREIRQGLDEISR</sequence>
<dbReference type="Gene3D" id="3.20.20.70">
    <property type="entry name" value="Aldolase class I"/>
    <property type="match status" value="1"/>
</dbReference>
<dbReference type="InterPro" id="IPR013785">
    <property type="entry name" value="Aldolase_TIM"/>
</dbReference>
<dbReference type="EC" id="4.2.1.20" evidence="9"/>
<dbReference type="GO" id="GO:0005829">
    <property type="term" value="C:cytosol"/>
    <property type="evidence" value="ECO:0007669"/>
    <property type="project" value="TreeGrafter"/>
</dbReference>
<comment type="pathway">
    <text evidence="2 9">Amino-acid biosynthesis; L-tryptophan biosynthesis; L-tryptophan from chorismate: step 5/5.</text>
</comment>
<keyword evidence="4 9" id="KW-0028">Amino-acid biosynthesis</keyword>
<dbReference type="PANTHER" id="PTHR43406">
    <property type="entry name" value="TRYPTOPHAN SYNTHASE, ALPHA CHAIN"/>
    <property type="match status" value="1"/>
</dbReference>
<reference evidence="11 12" key="1">
    <citation type="submission" date="2019-02" db="EMBL/GenBank/DDBJ databases">
        <title>Prokaryotic population dynamics and viral predation in marine succession experiment using metagenomics: the confinement effect.</title>
        <authorList>
            <person name="Haro-Moreno J.M."/>
            <person name="Rodriguez-Valera F."/>
            <person name="Lopez-Perez M."/>
        </authorList>
    </citation>
    <scope>NUCLEOTIDE SEQUENCE [LARGE SCALE GENOMIC DNA]</scope>
    <source>
        <strain evidence="11">MED-G157</strain>
    </source>
</reference>
<evidence type="ECO:0000256" key="10">
    <source>
        <dbReference type="RuleBase" id="RU003662"/>
    </source>
</evidence>
<keyword evidence="6 9" id="KW-0057">Aromatic amino acid biosynthesis</keyword>
<name>A0A520S0T5_9GAMM</name>
<dbReference type="EMBL" id="SHAG01000018">
    <property type="protein sequence ID" value="RZO76073.1"/>
    <property type="molecule type" value="Genomic_DNA"/>
</dbReference>
<evidence type="ECO:0000256" key="5">
    <source>
        <dbReference type="ARBA" id="ARBA00022822"/>
    </source>
</evidence>
<feature type="active site" description="Proton acceptor" evidence="9">
    <location>
        <position position="45"/>
    </location>
</feature>
<evidence type="ECO:0000256" key="3">
    <source>
        <dbReference type="ARBA" id="ARBA00011270"/>
    </source>
</evidence>